<feature type="domain" description="EPS8 spectrin-like" evidence="1">
    <location>
        <begin position="82"/>
        <end position="107"/>
    </location>
</feature>
<dbReference type="AlphaFoldDB" id="A0A504YPL5"/>
<name>A0A504YPL5_FASGI</name>
<dbReference type="EMBL" id="SUNJ01005991">
    <property type="protein sequence ID" value="TPP63153.1"/>
    <property type="molecule type" value="Genomic_DNA"/>
</dbReference>
<evidence type="ECO:0000259" key="1">
    <source>
        <dbReference type="Pfam" id="PF22975"/>
    </source>
</evidence>
<dbReference type="OrthoDB" id="4680325at2759"/>
<reference evidence="2 3" key="1">
    <citation type="submission" date="2019-04" db="EMBL/GenBank/DDBJ databases">
        <title>Annotation for the trematode Fasciola gigantica.</title>
        <authorList>
            <person name="Choi Y.-J."/>
        </authorList>
    </citation>
    <scope>NUCLEOTIDE SEQUENCE [LARGE SCALE GENOMIC DNA]</scope>
    <source>
        <strain evidence="2">Uganda_cow_1</strain>
    </source>
</reference>
<dbReference type="InterPro" id="IPR011993">
    <property type="entry name" value="PH-like_dom_sf"/>
</dbReference>
<keyword evidence="3" id="KW-1185">Reference proteome</keyword>
<gene>
    <name evidence="2" type="ORF">FGIG_05697</name>
</gene>
<dbReference type="Pfam" id="PF22975">
    <property type="entry name" value="EPS8_2nd"/>
    <property type="match status" value="1"/>
</dbReference>
<accession>A0A504YPL5</accession>
<protein>
    <recommendedName>
        <fullName evidence="1">EPS8 spectrin-like domain-containing protein</fullName>
    </recommendedName>
</protein>
<dbReference type="STRING" id="46835.A0A504YPL5"/>
<evidence type="ECO:0000313" key="2">
    <source>
        <dbReference type="EMBL" id="TPP63153.1"/>
    </source>
</evidence>
<proteinExistence type="predicted"/>
<organism evidence="2 3">
    <name type="scientific">Fasciola gigantica</name>
    <name type="common">Giant liver fluke</name>
    <dbReference type="NCBI Taxonomy" id="46835"/>
    <lineage>
        <taxon>Eukaryota</taxon>
        <taxon>Metazoa</taxon>
        <taxon>Spiralia</taxon>
        <taxon>Lophotrochozoa</taxon>
        <taxon>Platyhelminthes</taxon>
        <taxon>Trematoda</taxon>
        <taxon>Digenea</taxon>
        <taxon>Plagiorchiida</taxon>
        <taxon>Echinostomata</taxon>
        <taxon>Echinostomatoidea</taxon>
        <taxon>Fasciolidae</taxon>
        <taxon>Fasciola</taxon>
    </lineage>
</organism>
<dbReference type="Proteomes" id="UP000316759">
    <property type="component" value="Unassembled WGS sequence"/>
</dbReference>
<dbReference type="Gene3D" id="2.30.29.30">
    <property type="entry name" value="Pleckstrin-homology domain (PH domain)/Phosphotyrosine-binding domain (PTB)"/>
    <property type="match status" value="1"/>
</dbReference>
<comment type="caution">
    <text evidence="2">The sequence shown here is derived from an EMBL/GenBank/DDBJ whole genome shotgun (WGS) entry which is preliminary data.</text>
</comment>
<evidence type="ECO:0000313" key="3">
    <source>
        <dbReference type="Proteomes" id="UP000316759"/>
    </source>
</evidence>
<dbReference type="InterPro" id="IPR055093">
    <property type="entry name" value="EPS8_2nd"/>
</dbReference>
<sequence>MVDRDQLDPKVQNVFRIHHIASFVEGEHSLKPEEVVRHLKALHASKRIEETPCIVKLDARGIKIKLEKTKKVNTVVDAYGQHFYMLNRCIDDIESFERRLEKAIKSVPAEGRR</sequence>